<dbReference type="STRING" id="62708.A0A420I9B5"/>
<gene>
    <name evidence="2" type="ORF">GcM3_108020</name>
</gene>
<evidence type="ECO:0000313" key="3">
    <source>
        <dbReference type="Proteomes" id="UP000283383"/>
    </source>
</evidence>
<dbReference type="GO" id="GO:0004672">
    <property type="term" value="F:protein kinase activity"/>
    <property type="evidence" value="ECO:0007669"/>
    <property type="project" value="InterPro"/>
</dbReference>
<dbReference type="InterPro" id="IPR011009">
    <property type="entry name" value="Kinase-like_dom_sf"/>
</dbReference>
<accession>A0A420I9B5</accession>
<comment type="caution">
    <text evidence="2">The sequence shown here is derived from an EMBL/GenBank/DDBJ whole genome shotgun (WGS) entry which is preliminary data.</text>
</comment>
<name>A0A420I9B5_9PEZI</name>
<dbReference type="InterPro" id="IPR000719">
    <property type="entry name" value="Prot_kinase_dom"/>
</dbReference>
<sequence>MELSSDRAAQLYNEHKFYCLIGEQHGFPNIYWFGQWDKFNVLPENFLLGLPGTANCNQVHIVDFGLSKEFIDPTTGQHLSYRTGKSLTGTARYMSINTHLGIEQSRRDDLEALAHLF</sequence>
<feature type="domain" description="Protein kinase" evidence="1">
    <location>
        <begin position="1"/>
        <end position="117"/>
    </location>
</feature>
<feature type="non-terminal residue" evidence="2">
    <location>
        <position position="117"/>
    </location>
</feature>
<dbReference type="EMBL" id="MCBQ01010811">
    <property type="protein sequence ID" value="RKF71128.1"/>
    <property type="molecule type" value="Genomic_DNA"/>
</dbReference>
<dbReference type="PANTHER" id="PTHR11909">
    <property type="entry name" value="CASEIN KINASE-RELATED"/>
    <property type="match status" value="1"/>
</dbReference>
<organism evidence="2 3">
    <name type="scientific">Golovinomyces cichoracearum</name>
    <dbReference type="NCBI Taxonomy" id="62708"/>
    <lineage>
        <taxon>Eukaryota</taxon>
        <taxon>Fungi</taxon>
        <taxon>Dikarya</taxon>
        <taxon>Ascomycota</taxon>
        <taxon>Pezizomycotina</taxon>
        <taxon>Leotiomycetes</taxon>
        <taxon>Erysiphales</taxon>
        <taxon>Erysiphaceae</taxon>
        <taxon>Golovinomyces</taxon>
    </lineage>
</organism>
<dbReference type="InterPro" id="IPR050235">
    <property type="entry name" value="CK1_Ser-Thr_kinase"/>
</dbReference>
<dbReference type="AlphaFoldDB" id="A0A420I9B5"/>
<proteinExistence type="predicted"/>
<dbReference type="GO" id="GO:0005524">
    <property type="term" value="F:ATP binding"/>
    <property type="evidence" value="ECO:0007669"/>
    <property type="project" value="InterPro"/>
</dbReference>
<dbReference type="Gene3D" id="3.30.200.20">
    <property type="entry name" value="Phosphorylase Kinase, domain 1"/>
    <property type="match status" value="1"/>
</dbReference>
<dbReference type="Proteomes" id="UP000283383">
    <property type="component" value="Unassembled WGS sequence"/>
</dbReference>
<keyword evidence="2" id="KW-0808">Transferase</keyword>
<keyword evidence="2" id="KW-0418">Kinase</keyword>
<dbReference type="PROSITE" id="PS50011">
    <property type="entry name" value="PROTEIN_KINASE_DOM"/>
    <property type="match status" value="1"/>
</dbReference>
<dbReference type="Gene3D" id="1.10.510.10">
    <property type="entry name" value="Transferase(Phosphotransferase) domain 1"/>
    <property type="match status" value="1"/>
</dbReference>
<protein>
    <submittedName>
        <fullName evidence="2">Casein kinase I isoform gamma-3</fullName>
    </submittedName>
</protein>
<reference evidence="2 3" key="1">
    <citation type="journal article" date="2018" name="BMC Genomics">
        <title>Comparative genome analyses reveal sequence features reflecting distinct modes of host-adaptation between dicot and monocot powdery mildew.</title>
        <authorList>
            <person name="Wu Y."/>
            <person name="Ma X."/>
            <person name="Pan Z."/>
            <person name="Kale S.D."/>
            <person name="Song Y."/>
            <person name="King H."/>
            <person name="Zhang Q."/>
            <person name="Presley C."/>
            <person name="Deng X."/>
            <person name="Wei C.I."/>
            <person name="Xiao S."/>
        </authorList>
    </citation>
    <scope>NUCLEOTIDE SEQUENCE [LARGE SCALE GENOMIC DNA]</scope>
    <source>
        <strain evidence="2">UMSG3</strain>
    </source>
</reference>
<evidence type="ECO:0000259" key="1">
    <source>
        <dbReference type="PROSITE" id="PS50011"/>
    </source>
</evidence>
<dbReference type="SUPFAM" id="SSF56112">
    <property type="entry name" value="Protein kinase-like (PK-like)"/>
    <property type="match status" value="1"/>
</dbReference>
<evidence type="ECO:0000313" key="2">
    <source>
        <dbReference type="EMBL" id="RKF71128.1"/>
    </source>
</evidence>
<keyword evidence="3" id="KW-1185">Reference proteome</keyword>